<feature type="domain" description="Transposase Tn5-like N-terminal" evidence="1">
    <location>
        <begin position="40"/>
        <end position="59"/>
    </location>
</feature>
<dbReference type="Pfam" id="PF14706">
    <property type="entry name" value="Tnp_DNA_bind"/>
    <property type="match status" value="1"/>
</dbReference>
<organism evidence="2 3">
    <name type="scientific">Natronomicrosphaera hydrolytica</name>
    <dbReference type="NCBI Taxonomy" id="3242702"/>
    <lineage>
        <taxon>Bacteria</taxon>
        <taxon>Pseudomonadati</taxon>
        <taxon>Planctomycetota</taxon>
        <taxon>Phycisphaerae</taxon>
        <taxon>Phycisphaerales</taxon>
        <taxon>Phycisphaeraceae</taxon>
        <taxon>Natronomicrosphaera</taxon>
    </lineage>
</organism>
<gene>
    <name evidence="2" type="ORF">ACERK3_13635</name>
</gene>
<protein>
    <submittedName>
        <fullName evidence="2">Transposase DNA-binding-containing protein</fullName>
    </submittedName>
</protein>
<dbReference type="GO" id="GO:0003677">
    <property type="term" value="F:DNA binding"/>
    <property type="evidence" value="ECO:0007669"/>
    <property type="project" value="UniProtKB-KW"/>
</dbReference>
<proteinExistence type="predicted"/>
<accession>A0ABV4U6V4</accession>
<evidence type="ECO:0000313" key="2">
    <source>
        <dbReference type="EMBL" id="MFA9479326.1"/>
    </source>
</evidence>
<reference evidence="2 3" key="1">
    <citation type="submission" date="2024-08" db="EMBL/GenBank/DDBJ databases">
        <title>Whole-genome sequencing of halo(alkali)philic microorganisms from hypersaline lakes.</title>
        <authorList>
            <person name="Sorokin D.Y."/>
            <person name="Merkel A.Y."/>
            <person name="Messina E."/>
            <person name="Yakimov M."/>
        </authorList>
    </citation>
    <scope>NUCLEOTIDE SEQUENCE [LARGE SCALE GENOMIC DNA]</scope>
    <source>
        <strain evidence="2 3">AB-hyl4</strain>
    </source>
</reference>
<comment type="caution">
    <text evidence="2">The sequence shown here is derived from an EMBL/GenBank/DDBJ whole genome shotgun (WGS) entry which is preliminary data.</text>
</comment>
<dbReference type="InterPro" id="IPR012337">
    <property type="entry name" value="RNaseH-like_sf"/>
</dbReference>
<dbReference type="RefSeq" id="WP_425346251.1">
    <property type="nucleotide sequence ID" value="NZ_JBGUBD010000008.1"/>
</dbReference>
<dbReference type="Proteomes" id="UP001575105">
    <property type="component" value="Unassembled WGS sequence"/>
</dbReference>
<dbReference type="EMBL" id="JBGUBD010000008">
    <property type="protein sequence ID" value="MFA9479326.1"/>
    <property type="molecule type" value="Genomic_DNA"/>
</dbReference>
<dbReference type="InterPro" id="IPR038215">
    <property type="entry name" value="TN5-like_N_sf"/>
</dbReference>
<keyword evidence="3" id="KW-1185">Reference proteome</keyword>
<dbReference type="SUPFAM" id="SSF53098">
    <property type="entry name" value="Ribonuclease H-like"/>
    <property type="match status" value="1"/>
</dbReference>
<dbReference type="InterPro" id="IPR014735">
    <property type="entry name" value="Transposase_Tn5-like_N"/>
</dbReference>
<evidence type="ECO:0000313" key="3">
    <source>
        <dbReference type="Proteomes" id="UP001575105"/>
    </source>
</evidence>
<evidence type="ECO:0000259" key="1">
    <source>
        <dbReference type="Pfam" id="PF14706"/>
    </source>
</evidence>
<keyword evidence="2" id="KW-0238">DNA-binding</keyword>
<dbReference type="Gene3D" id="1.10.246.40">
    <property type="entry name" value="Tn5 transposase, domain 1"/>
    <property type="match status" value="1"/>
</dbReference>
<name>A0ABV4U6V4_9BACT</name>
<sequence length="133" mass="14446">MPGLKRSSTAAVFPIDGWAEGSANSLKIFPRESTSPCRLACQDWAATKAAYRFLDNPRVDESAILAGHFQATRARSTMPQACPWCCTIRPICRISGHTSSRLVRLTKPVPAKTGRSVPACTRSADCCCTQASW</sequence>